<sequence length="93" mass="10295">MATIAGRAVSRHAPGFPAAGSTVQRVHDDLRKRIITIQLPPDTTLSRTELTATYEVNQAPIREAMQLLKQEGPLSRTIAKVEELRSDFPHCFA</sequence>
<dbReference type="InterPro" id="IPR036390">
    <property type="entry name" value="WH_DNA-bd_sf"/>
</dbReference>
<feature type="domain" description="HTH gntR-type" evidence="5">
    <location>
        <begin position="23"/>
        <end position="76"/>
    </location>
</feature>
<comment type="caution">
    <text evidence="6">The sequence shown here is derived from an EMBL/GenBank/DDBJ whole genome shotgun (WGS) entry which is preliminary data.</text>
</comment>
<evidence type="ECO:0000256" key="3">
    <source>
        <dbReference type="ARBA" id="ARBA00023163"/>
    </source>
</evidence>
<evidence type="ECO:0000256" key="4">
    <source>
        <dbReference type="SAM" id="MobiDB-lite"/>
    </source>
</evidence>
<dbReference type="EMBL" id="JABXYK010000010">
    <property type="protein sequence ID" value="NVP56859.1"/>
    <property type="molecule type" value="Genomic_DNA"/>
</dbReference>
<organism evidence="6 7">
    <name type="scientific">Mycoplana rhizolycopersici</name>
    <dbReference type="NCBI Taxonomy" id="2746702"/>
    <lineage>
        <taxon>Bacteria</taxon>
        <taxon>Pseudomonadati</taxon>
        <taxon>Pseudomonadota</taxon>
        <taxon>Alphaproteobacteria</taxon>
        <taxon>Hyphomicrobiales</taxon>
        <taxon>Rhizobiaceae</taxon>
        <taxon>Mycoplana</taxon>
    </lineage>
</organism>
<dbReference type="Gene3D" id="1.10.10.10">
    <property type="entry name" value="Winged helix-like DNA-binding domain superfamily/Winged helix DNA-binding domain"/>
    <property type="match status" value="1"/>
</dbReference>
<keyword evidence="3" id="KW-0804">Transcription</keyword>
<dbReference type="Pfam" id="PF00392">
    <property type="entry name" value="GntR"/>
    <property type="match status" value="1"/>
</dbReference>
<accession>A0ABX2QGG0</accession>
<evidence type="ECO:0000256" key="1">
    <source>
        <dbReference type="ARBA" id="ARBA00023015"/>
    </source>
</evidence>
<name>A0ABX2QGG0_9HYPH</name>
<evidence type="ECO:0000259" key="5">
    <source>
        <dbReference type="Pfam" id="PF00392"/>
    </source>
</evidence>
<evidence type="ECO:0000256" key="2">
    <source>
        <dbReference type="ARBA" id="ARBA00023125"/>
    </source>
</evidence>
<evidence type="ECO:0000313" key="6">
    <source>
        <dbReference type="EMBL" id="NVP56859.1"/>
    </source>
</evidence>
<gene>
    <name evidence="6" type="ORF">HV823_16510</name>
</gene>
<dbReference type="SUPFAM" id="SSF46785">
    <property type="entry name" value="Winged helix' DNA-binding domain"/>
    <property type="match status" value="1"/>
</dbReference>
<keyword evidence="7" id="KW-1185">Reference proteome</keyword>
<dbReference type="Proteomes" id="UP000659172">
    <property type="component" value="Unassembled WGS sequence"/>
</dbReference>
<proteinExistence type="predicted"/>
<dbReference type="InterPro" id="IPR036388">
    <property type="entry name" value="WH-like_DNA-bd_sf"/>
</dbReference>
<keyword evidence="1" id="KW-0805">Transcription regulation</keyword>
<dbReference type="InterPro" id="IPR000524">
    <property type="entry name" value="Tscrpt_reg_HTH_GntR"/>
</dbReference>
<feature type="region of interest" description="Disordered" evidence="4">
    <location>
        <begin position="1"/>
        <end position="22"/>
    </location>
</feature>
<protein>
    <submittedName>
        <fullName evidence="6">GntR family transcriptional regulator</fullName>
    </submittedName>
</protein>
<reference evidence="6 7" key="1">
    <citation type="submission" date="2020-06" db="EMBL/GenBank/DDBJ databases">
        <title>Rhizobium sp.nov. isolated from the tomato plant.</title>
        <authorList>
            <person name="Thin K.K."/>
            <person name="Zhang X."/>
            <person name="He S."/>
        </authorList>
    </citation>
    <scope>NUCLEOTIDE SEQUENCE [LARGE SCALE GENOMIC DNA]</scope>
    <source>
        <strain evidence="6 7">DBTS2</strain>
    </source>
</reference>
<evidence type="ECO:0000313" key="7">
    <source>
        <dbReference type="Proteomes" id="UP000659172"/>
    </source>
</evidence>
<keyword evidence="2" id="KW-0238">DNA-binding</keyword>